<comment type="subcellular location">
    <subcellularLocation>
        <location evidence="1">Membrane</location>
    </subcellularLocation>
</comment>
<reference evidence="8 9" key="1">
    <citation type="submission" date="2024-01" db="EMBL/GenBank/DDBJ databases">
        <authorList>
            <person name="Alioto T."/>
            <person name="Alioto T."/>
            <person name="Gomez Garrido J."/>
        </authorList>
    </citation>
    <scope>NUCLEOTIDE SEQUENCE [LARGE SCALE GENOMIC DNA]</scope>
</reference>
<dbReference type="EMBL" id="CAWUFR010000049">
    <property type="protein sequence ID" value="CAK6961126.1"/>
    <property type="molecule type" value="Genomic_DNA"/>
</dbReference>
<keyword evidence="3 7" id="KW-0812">Transmembrane</keyword>
<evidence type="ECO:0000256" key="5">
    <source>
        <dbReference type="ARBA" id="ARBA00023136"/>
    </source>
</evidence>
<keyword evidence="4 7" id="KW-1133">Transmembrane helix</keyword>
<dbReference type="Proteomes" id="UP001314229">
    <property type="component" value="Unassembled WGS sequence"/>
</dbReference>
<evidence type="ECO:0000256" key="2">
    <source>
        <dbReference type="ARBA" id="ARBA00006843"/>
    </source>
</evidence>
<protein>
    <submittedName>
        <fullName evidence="8">Transmembrane protein 265-like</fullName>
    </submittedName>
</protein>
<evidence type="ECO:0000256" key="4">
    <source>
        <dbReference type="ARBA" id="ARBA00022989"/>
    </source>
</evidence>
<feature type="region of interest" description="Disordered" evidence="6">
    <location>
        <begin position="1"/>
        <end position="24"/>
    </location>
</feature>
<comment type="caution">
    <text evidence="8">The sequence shown here is derived from an EMBL/GenBank/DDBJ whole genome shotgun (WGS) entry which is preliminary data.</text>
</comment>
<accession>A0AAV1NS89</accession>
<evidence type="ECO:0000256" key="6">
    <source>
        <dbReference type="SAM" id="MobiDB-lite"/>
    </source>
</evidence>
<dbReference type="GO" id="GO:0016020">
    <property type="term" value="C:membrane"/>
    <property type="evidence" value="ECO:0007669"/>
    <property type="project" value="UniProtKB-SubCell"/>
</dbReference>
<organism evidence="8 9">
    <name type="scientific">Scomber scombrus</name>
    <name type="common">Atlantic mackerel</name>
    <name type="synonym">Scomber vernalis</name>
    <dbReference type="NCBI Taxonomy" id="13677"/>
    <lineage>
        <taxon>Eukaryota</taxon>
        <taxon>Metazoa</taxon>
        <taxon>Chordata</taxon>
        <taxon>Craniata</taxon>
        <taxon>Vertebrata</taxon>
        <taxon>Euteleostomi</taxon>
        <taxon>Actinopterygii</taxon>
        <taxon>Neopterygii</taxon>
        <taxon>Teleostei</taxon>
        <taxon>Neoteleostei</taxon>
        <taxon>Acanthomorphata</taxon>
        <taxon>Pelagiaria</taxon>
        <taxon>Scombriformes</taxon>
        <taxon>Scombridae</taxon>
        <taxon>Scomber</taxon>
    </lineage>
</organism>
<feature type="transmembrane region" description="Helical" evidence="7">
    <location>
        <begin position="109"/>
        <end position="135"/>
    </location>
</feature>
<evidence type="ECO:0000256" key="1">
    <source>
        <dbReference type="ARBA" id="ARBA00004370"/>
    </source>
</evidence>
<evidence type="ECO:0000313" key="9">
    <source>
        <dbReference type="Proteomes" id="UP001314229"/>
    </source>
</evidence>
<dbReference type="Pfam" id="PF04505">
    <property type="entry name" value="CD225"/>
    <property type="match status" value="1"/>
</dbReference>
<gene>
    <name evidence="8" type="ORF">FSCOSCO3_A003169</name>
</gene>
<evidence type="ECO:0000313" key="8">
    <source>
        <dbReference type="EMBL" id="CAK6961126.1"/>
    </source>
</evidence>
<evidence type="ECO:0000256" key="3">
    <source>
        <dbReference type="ARBA" id="ARBA00022692"/>
    </source>
</evidence>
<keyword evidence="9" id="KW-1185">Reference proteome</keyword>
<dbReference type="InterPro" id="IPR007593">
    <property type="entry name" value="CD225/Dispanin_fam"/>
</dbReference>
<proteinExistence type="inferred from homology"/>
<name>A0AAV1NS89_SCOSC</name>
<sequence length="139" mass="14961">MSGSPQTKEVMEEQVPLQRVPVSGDAQNNDTRHHVISMPACCPASCPASCPACCPESCFEDKHHRKLAICSIICGCSCIGIKALINSVKAKGATDQESAEKFSQQAKKFGIISIVVWISILVSAPLLLMLISYLLTLKD</sequence>
<keyword evidence="5 7" id="KW-0472">Membrane</keyword>
<dbReference type="AlphaFoldDB" id="A0AAV1NS89"/>
<evidence type="ECO:0000256" key="7">
    <source>
        <dbReference type="SAM" id="Phobius"/>
    </source>
</evidence>
<comment type="similarity">
    <text evidence="2">Belongs to the CD225/Dispanin family.</text>
</comment>